<dbReference type="RefSeq" id="WP_041067764.1">
    <property type="nucleotide sequence ID" value="NZ_JXAL01000034.1"/>
</dbReference>
<name>A0ABR4ZZQ3_9BACL</name>
<dbReference type="InterPro" id="IPR036388">
    <property type="entry name" value="WH-like_DNA-bd_sf"/>
</dbReference>
<accession>A0ABR4ZZQ3</accession>
<dbReference type="InterPro" id="IPR036390">
    <property type="entry name" value="WH_DNA-bd_sf"/>
</dbReference>
<dbReference type="EMBL" id="JXAL01000034">
    <property type="protein sequence ID" value="KIL34162.1"/>
    <property type="molecule type" value="Genomic_DNA"/>
</dbReference>
<dbReference type="Gene3D" id="1.10.10.10">
    <property type="entry name" value="Winged helix-like DNA-binding domain superfamily/Winged helix DNA-binding domain"/>
    <property type="match status" value="1"/>
</dbReference>
<protein>
    <recommendedName>
        <fullName evidence="4">HTH marR-type domain-containing protein</fullName>
    </recommendedName>
</protein>
<dbReference type="InterPro" id="IPR000835">
    <property type="entry name" value="HTH_MarR-typ"/>
</dbReference>
<evidence type="ECO:0000256" key="1">
    <source>
        <dbReference type="ARBA" id="ARBA00023015"/>
    </source>
</evidence>
<organism evidence="5 6">
    <name type="scientific">Cohnella kolymensis</name>
    <dbReference type="NCBI Taxonomy" id="1590652"/>
    <lineage>
        <taxon>Bacteria</taxon>
        <taxon>Bacillati</taxon>
        <taxon>Bacillota</taxon>
        <taxon>Bacilli</taxon>
        <taxon>Bacillales</taxon>
        <taxon>Paenibacillaceae</taxon>
        <taxon>Cohnella</taxon>
    </lineage>
</organism>
<dbReference type="PROSITE" id="PS01117">
    <property type="entry name" value="HTH_MARR_1"/>
    <property type="match status" value="1"/>
</dbReference>
<evidence type="ECO:0000259" key="4">
    <source>
        <dbReference type="PROSITE" id="PS50995"/>
    </source>
</evidence>
<sequence length="150" mass="17227">MNEQQRLRELFTSFREVNQAYYQAIQQITGSNGITPIQFFTLRMLSEHPNIGLNELAERIRSTSSTASGIIDRMVKAGWVSRNIPDTDRRSVELKLTGKGEEMCRRIEEIRTNRLSGLSEIPEEDHNHLLRILGNISQILHKSKEGDPHD</sequence>
<gene>
    <name evidence="5" type="ORF">SD71_21035</name>
</gene>
<keyword evidence="3" id="KW-0804">Transcription</keyword>
<dbReference type="Proteomes" id="UP000054526">
    <property type="component" value="Unassembled WGS sequence"/>
</dbReference>
<dbReference type="PANTHER" id="PTHR42756">
    <property type="entry name" value="TRANSCRIPTIONAL REGULATOR, MARR"/>
    <property type="match status" value="1"/>
</dbReference>
<dbReference type="InterPro" id="IPR023187">
    <property type="entry name" value="Tscrpt_reg_MarR-type_CS"/>
</dbReference>
<proteinExistence type="predicted"/>
<evidence type="ECO:0000256" key="2">
    <source>
        <dbReference type="ARBA" id="ARBA00023125"/>
    </source>
</evidence>
<evidence type="ECO:0000313" key="5">
    <source>
        <dbReference type="EMBL" id="KIL34162.1"/>
    </source>
</evidence>
<reference evidence="5 6" key="1">
    <citation type="submission" date="2014-12" db="EMBL/GenBank/DDBJ databases">
        <title>Draft genome sequence of Cohnella kolymensis strain B-2846.</title>
        <authorList>
            <person name="Karlyshev A.V."/>
            <person name="Kudryashova E.B."/>
        </authorList>
    </citation>
    <scope>NUCLEOTIDE SEQUENCE [LARGE SCALE GENOMIC DNA]</scope>
    <source>
        <strain evidence="5 6">VKM B-2846</strain>
    </source>
</reference>
<dbReference type="Pfam" id="PF01047">
    <property type="entry name" value="MarR"/>
    <property type="match status" value="1"/>
</dbReference>
<dbReference type="PANTHER" id="PTHR42756:SF1">
    <property type="entry name" value="TRANSCRIPTIONAL REPRESSOR OF EMRAB OPERON"/>
    <property type="match status" value="1"/>
</dbReference>
<evidence type="ECO:0000313" key="6">
    <source>
        <dbReference type="Proteomes" id="UP000054526"/>
    </source>
</evidence>
<dbReference type="PRINTS" id="PR00598">
    <property type="entry name" value="HTHMARR"/>
</dbReference>
<keyword evidence="6" id="KW-1185">Reference proteome</keyword>
<feature type="domain" description="HTH marR-type" evidence="4">
    <location>
        <begin position="7"/>
        <end position="138"/>
    </location>
</feature>
<keyword evidence="2" id="KW-0238">DNA-binding</keyword>
<evidence type="ECO:0000256" key="3">
    <source>
        <dbReference type="ARBA" id="ARBA00023163"/>
    </source>
</evidence>
<dbReference type="SMART" id="SM00347">
    <property type="entry name" value="HTH_MARR"/>
    <property type="match status" value="1"/>
</dbReference>
<dbReference type="SUPFAM" id="SSF46785">
    <property type="entry name" value="Winged helix' DNA-binding domain"/>
    <property type="match status" value="1"/>
</dbReference>
<keyword evidence="1" id="KW-0805">Transcription regulation</keyword>
<comment type="caution">
    <text evidence="5">The sequence shown here is derived from an EMBL/GenBank/DDBJ whole genome shotgun (WGS) entry which is preliminary data.</text>
</comment>
<dbReference type="PROSITE" id="PS50995">
    <property type="entry name" value="HTH_MARR_2"/>
    <property type="match status" value="1"/>
</dbReference>